<dbReference type="Pfam" id="PF00271">
    <property type="entry name" value="Helicase_C"/>
    <property type="match status" value="1"/>
</dbReference>
<comment type="caution">
    <text evidence="4">The sequence shown here is derived from an EMBL/GenBank/DDBJ whole genome shotgun (WGS) entry which is preliminary data.</text>
</comment>
<accession>A0A316EG62</accession>
<keyword evidence="4" id="KW-0547">Nucleotide-binding</keyword>
<dbReference type="Gene3D" id="3.40.50.10810">
    <property type="entry name" value="Tandem AAA-ATPase domain"/>
    <property type="match status" value="1"/>
</dbReference>
<dbReference type="InterPro" id="IPR001650">
    <property type="entry name" value="Helicase_C-like"/>
</dbReference>
<feature type="domain" description="Helicase ATP-binding" evidence="2">
    <location>
        <begin position="928"/>
        <end position="1086"/>
    </location>
</feature>
<dbReference type="PANTHER" id="PTHR10799">
    <property type="entry name" value="SNF2/RAD54 HELICASE FAMILY"/>
    <property type="match status" value="1"/>
</dbReference>
<evidence type="ECO:0000259" key="2">
    <source>
        <dbReference type="PROSITE" id="PS51192"/>
    </source>
</evidence>
<keyword evidence="4" id="KW-0067">ATP-binding</keyword>
<reference evidence="4 5" key="1">
    <citation type="submission" date="2018-05" db="EMBL/GenBank/DDBJ databases">
        <title>Genomic Encyclopedia of Archaeal and Bacterial Type Strains, Phase II (KMG-II): from individual species to whole genera.</title>
        <authorList>
            <person name="Goeker M."/>
        </authorList>
    </citation>
    <scope>NUCLEOTIDE SEQUENCE [LARGE SCALE GENOMIC DNA]</scope>
    <source>
        <strain evidence="4 5">DSM 22214</strain>
    </source>
</reference>
<evidence type="ECO:0000313" key="5">
    <source>
        <dbReference type="Proteomes" id="UP000245489"/>
    </source>
</evidence>
<dbReference type="PROSITE" id="PS51194">
    <property type="entry name" value="HELICASE_CTER"/>
    <property type="match status" value="1"/>
</dbReference>
<evidence type="ECO:0000259" key="3">
    <source>
        <dbReference type="PROSITE" id="PS51194"/>
    </source>
</evidence>
<protein>
    <submittedName>
        <fullName evidence="4">SNF2 family DNA or RNA helicase</fullName>
    </submittedName>
</protein>
<gene>
    <name evidence="4" type="ORF">LV89_00135</name>
</gene>
<dbReference type="InterPro" id="IPR027417">
    <property type="entry name" value="P-loop_NTPase"/>
</dbReference>
<dbReference type="InterPro" id="IPR038718">
    <property type="entry name" value="SNF2-like_sf"/>
</dbReference>
<dbReference type="RefSeq" id="WP_109740928.1">
    <property type="nucleotide sequence ID" value="NZ_QGGO01000001.1"/>
</dbReference>
<keyword evidence="1" id="KW-0378">Hydrolase</keyword>
<keyword evidence="4" id="KW-0347">Helicase</keyword>
<dbReference type="Gene3D" id="3.40.50.300">
    <property type="entry name" value="P-loop containing nucleotide triphosphate hydrolases"/>
    <property type="match status" value="1"/>
</dbReference>
<organism evidence="4 5">
    <name type="scientific">Arcicella aurantiaca</name>
    <dbReference type="NCBI Taxonomy" id="591202"/>
    <lineage>
        <taxon>Bacteria</taxon>
        <taxon>Pseudomonadati</taxon>
        <taxon>Bacteroidota</taxon>
        <taxon>Cytophagia</taxon>
        <taxon>Cytophagales</taxon>
        <taxon>Flectobacillaceae</taxon>
        <taxon>Arcicella</taxon>
    </lineage>
</organism>
<evidence type="ECO:0000313" key="4">
    <source>
        <dbReference type="EMBL" id="PWK29295.1"/>
    </source>
</evidence>
<dbReference type="EMBL" id="QGGO01000001">
    <property type="protein sequence ID" value="PWK29295.1"/>
    <property type="molecule type" value="Genomic_DNA"/>
</dbReference>
<dbReference type="GO" id="GO:0004386">
    <property type="term" value="F:helicase activity"/>
    <property type="evidence" value="ECO:0007669"/>
    <property type="project" value="UniProtKB-KW"/>
</dbReference>
<dbReference type="OrthoDB" id="9760715at2"/>
<dbReference type="CDD" id="cd18793">
    <property type="entry name" value="SF2_C_SNF"/>
    <property type="match status" value="1"/>
</dbReference>
<feature type="domain" description="Helicase C-terminal" evidence="3">
    <location>
        <begin position="1213"/>
        <end position="1370"/>
    </location>
</feature>
<dbReference type="GO" id="GO:0005524">
    <property type="term" value="F:ATP binding"/>
    <property type="evidence" value="ECO:0007669"/>
    <property type="project" value="InterPro"/>
</dbReference>
<evidence type="ECO:0000256" key="1">
    <source>
        <dbReference type="ARBA" id="ARBA00022801"/>
    </source>
</evidence>
<dbReference type="InterPro" id="IPR049730">
    <property type="entry name" value="SNF2/RAD54-like_C"/>
</dbReference>
<dbReference type="CDD" id="cd18012">
    <property type="entry name" value="DEXQc_arch_SWI2_SNF2"/>
    <property type="match status" value="1"/>
</dbReference>
<name>A0A316EG62_9BACT</name>
<dbReference type="PROSITE" id="PS51192">
    <property type="entry name" value="HELICASE_ATP_BIND_1"/>
    <property type="match status" value="1"/>
</dbReference>
<dbReference type="SMART" id="SM00487">
    <property type="entry name" value="DEXDc"/>
    <property type="match status" value="1"/>
</dbReference>
<dbReference type="SMART" id="SM00490">
    <property type="entry name" value="HELICc"/>
    <property type="match status" value="1"/>
</dbReference>
<dbReference type="SUPFAM" id="SSF52540">
    <property type="entry name" value="P-loop containing nucleoside triphosphate hydrolases"/>
    <property type="match status" value="2"/>
</dbReference>
<dbReference type="Pfam" id="PF00176">
    <property type="entry name" value="SNF2-rel_dom"/>
    <property type="match status" value="1"/>
</dbReference>
<dbReference type="InterPro" id="IPR000330">
    <property type="entry name" value="SNF2_N"/>
</dbReference>
<sequence length="1373" mass="156748">MEYQELLAKLNSSEQLILQYYSMLDEKLNAGEFDSFLAKMNLTNEGKTFNGSLCTKLRQKYIDNGILIKQPVVNYLFFVDVSFKEFLVKKASEEDWFGTACSKIKSSYPIQLWDYSRSEYRRARDFRLAIYGQNFAYLLEKLDPEEINTSYKHVLAVVFKFGLSLENLRIFPKEVIYQVLIMLANDAIIRGDSVKIFLEHWLNNGLPKNARYVDFQCTELFLQGNLKESLSVIKAQKELNFRLLSLWGLIETMNGDYPSAIKIYEESLKAWRKETKKKKGYFIEWSLLGYGLALYKTKESSFLNFYQDYEKYAYKNFDIQNYVQILGSLYAFATNNDNRAQSLLQTENINTFSVFQTFWLLVFSSNIPKASFAENLVFNSLRNAEEKDLKLIEREILFNISRKKESSFTVKQADRLEKLNEEIGNIPMGGIIPVVEDWERSLSILAALGEEIEGANLLTKVAEGTQRLAWFIDFNAQIVQPIEQKMNKTGWTAGRNIALKRLKSGELKYLTSQDEKAVQIGLIEETQSGGWGYYGSTTNFYFDFEKALPILVDHPLLFLMAPPNLPVSLVKGELSLQVKQDKNGLKVTFDETFNQAGLMLIRETATRYKILTITPLHLKIKQSFSGKSLNIPAAGKESLLKALSPLAKKMAIQNDLDEQLTDLPSIEADSKIYALITPINEGFHLELFVKPFSSTPPYMKAGKGSENLMGIINDVRTQTKRDLKKEKKNLKEVEEMCPYLVATENENHEWLLDTPDDCLQVMIELEKPKQQNKLVIEWPKGQKLKLVGNITAETLNINITSKNNWFEVSGETKVDDGLVLSLRDILQKLNGQSNFIEMSDGQFVSITEKLRKHLQMMRAVLDDKLRGNILASSVFEDLSDEVKNFKADKAWKENLKRLKDVRSIKAEIPSTFQAELRSYQEEGYQWLSQLSNWGVGACLADDMGLGKTIQALALLLQRAEKGPALVVAPLSVCRNWEKEARRFAPTLNLLIFGGTSLERKELLENAKGFDLVVVSYGLLQTEEELFKQTKFATILLDEAQAIKNRTTKRSKTVMALDGDFKIITTGTPVENHLGELWNLFNFINPGLLGSHERFNDHFAIPIERNQSLERRRALQKIIQPFILRRRKNQVLDELPAKTEIVLNVEMSPEERSFYESLRLDALERIASDAGEIQDKRFKILAELTRLRLACCNPKLVNPDIPLSSSKLELFGEVIEELLENKHKALVFSQFVKHLAIVEEYLISKNISYQYLDGSTPATKRQERIDEFQRGKGDVFLISLKAGGTGLNLTAADYVIHLDPWWNPAVEDQATDRAHRMGQQRPVTVYRLVTEDTVEAKILKLHETKRDLADGLLEGSEGSGKLSADQLMDLIRGI</sequence>
<proteinExistence type="predicted"/>
<dbReference type="GO" id="GO:0016787">
    <property type="term" value="F:hydrolase activity"/>
    <property type="evidence" value="ECO:0007669"/>
    <property type="project" value="UniProtKB-KW"/>
</dbReference>
<dbReference type="Proteomes" id="UP000245489">
    <property type="component" value="Unassembled WGS sequence"/>
</dbReference>
<dbReference type="InterPro" id="IPR014001">
    <property type="entry name" value="Helicase_ATP-bd"/>
</dbReference>
<keyword evidence="5" id="KW-1185">Reference proteome</keyword>